<reference evidence="2 3" key="1">
    <citation type="submission" date="2019-03" db="EMBL/GenBank/DDBJ databases">
        <title>Genomic Encyclopedia of Type Strains, Phase IV (KMG-IV): sequencing the most valuable type-strain genomes for metagenomic binning, comparative biology and taxonomic classification.</title>
        <authorList>
            <person name="Goeker M."/>
        </authorList>
    </citation>
    <scope>NUCLEOTIDE SEQUENCE [LARGE SCALE GENOMIC DNA]</scope>
    <source>
        <strain evidence="2 3">DSM 103923</strain>
    </source>
</reference>
<sequence>MQEILQYLKANGEQLDADIAAGTGVSLKNVRQLLTELSAKGDVIMCRTTRYTNGKPVEGMLCRASGYIPPASPGRKPKPAQSSPIPESLNPPLRQSRQSSAKK</sequence>
<feature type="region of interest" description="Disordered" evidence="1">
    <location>
        <begin position="65"/>
        <end position="103"/>
    </location>
</feature>
<dbReference type="AlphaFoldDB" id="A0A4R3JUX5"/>
<dbReference type="Gene3D" id="1.10.10.10">
    <property type="entry name" value="Winged helix-like DNA-binding domain superfamily/Winged helix DNA-binding domain"/>
    <property type="match status" value="1"/>
</dbReference>
<dbReference type="InterPro" id="IPR036390">
    <property type="entry name" value="WH_DNA-bd_sf"/>
</dbReference>
<evidence type="ECO:0000313" key="2">
    <source>
        <dbReference type="EMBL" id="TCS71714.1"/>
    </source>
</evidence>
<evidence type="ECO:0000313" key="3">
    <source>
        <dbReference type="Proteomes" id="UP000295135"/>
    </source>
</evidence>
<organism evidence="2 3">
    <name type="scientific">Sulfuritortus calidifontis</name>
    <dbReference type="NCBI Taxonomy" id="1914471"/>
    <lineage>
        <taxon>Bacteria</taxon>
        <taxon>Pseudomonadati</taxon>
        <taxon>Pseudomonadota</taxon>
        <taxon>Betaproteobacteria</taxon>
        <taxon>Nitrosomonadales</taxon>
        <taxon>Thiobacillaceae</taxon>
        <taxon>Sulfuritortus</taxon>
    </lineage>
</organism>
<evidence type="ECO:0008006" key="4">
    <source>
        <dbReference type="Google" id="ProtNLM"/>
    </source>
</evidence>
<name>A0A4R3JUX5_9PROT</name>
<accession>A0A4R3JUX5</accession>
<dbReference type="RefSeq" id="WP_232019184.1">
    <property type="nucleotide sequence ID" value="NZ_AP018721.1"/>
</dbReference>
<dbReference type="EMBL" id="SLZY01000008">
    <property type="protein sequence ID" value="TCS71714.1"/>
    <property type="molecule type" value="Genomic_DNA"/>
</dbReference>
<gene>
    <name evidence="2" type="ORF">EDC61_10857</name>
</gene>
<proteinExistence type="predicted"/>
<feature type="compositionally biased region" description="Polar residues" evidence="1">
    <location>
        <begin position="93"/>
        <end position="103"/>
    </location>
</feature>
<comment type="caution">
    <text evidence="2">The sequence shown here is derived from an EMBL/GenBank/DDBJ whole genome shotgun (WGS) entry which is preliminary data.</text>
</comment>
<keyword evidence="3" id="KW-1185">Reference proteome</keyword>
<evidence type="ECO:0000256" key="1">
    <source>
        <dbReference type="SAM" id="MobiDB-lite"/>
    </source>
</evidence>
<dbReference type="SUPFAM" id="SSF46785">
    <property type="entry name" value="Winged helix' DNA-binding domain"/>
    <property type="match status" value="1"/>
</dbReference>
<dbReference type="Proteomes" id="UP000295135">
    <property type="component" value="Unassembled WGS sequence"/>
</dbReference>
<protein>
    <recommendedName>
        <fullName evidence="4">Transcriptional regulator</fullName>
    </recommendedName>
</protein>
<dbReference type="InterPro" id="IPR036388">
    <property type="entry name" value="WH-like_DNA-bd_sf"/>
</dbReference>